<dbReference type="InterPro" id="IPR012338">
    <property type="entry name" value="Beta-lactam/transpept-like"/>
</dbReference>
<sequence>MRHLSFRSTVLLPVVGIAASIAALAMPLHAQEQSSEQYQISTPRLQMMGQAMHAQVAEEKLAGIATLVWQGNQIVHRDQAGYLNVEQQQPLTDDTIYKIFSLTKPITGTALLMLHEAGHFNLDDPVEKYLPELAGLQVEIADGPDGELRTEPANHPVTVRELMTHTAGFTYGRFSESQTDRLYVENDLQNIDSTLAEMVAKLGALPLRQQPGTKWHYSVAVDIQARLVEVFSGMPFDEFLQTRIFTPLKMVDTGFYVPESKQDRFAVSYTPTEDSLKPYPNEPWLSKPSFLNGGGGLVSTMDDYLRFARMLLNEGELDGVRLLKPETVEMMRSNQLPAGVAGPDWAPGNEFGLNVAVVNDSEKAQYLPVGTYWWWGIHGPWAWIDPANDIIVLGMMQNTDYRHSRVVHGTVSNILYRPAP</sequence>
<dbReference type="GO" id="GO:0016787">
    <property type="term" value="F:hydrolase activity"/>
    <property type="evidence" value="ECO:0007669"/>
    <property type="project" value="UniProtKB-KW"/>
</dbReference>
<dbReference type="InterPro" id="IPR001466">
    <property type="entry name" value="Beta-lactam-related"/>
</dbReference>
<proteinExistence type="predicted"/>
<accession>A0ABQ1P0Q7</accession>
<dbReference type="RefSeq" id="WP_150277376.1">
    <property type="nucleotide sequence ID" value="NZ_BMFF01000001.1"/>
</dbReference>
<dbReference type="Pfam" id="PF00144">
    <property type="entry name" value="Beta-lactamase"/>
    <property type="match status" value="1"/>
</dbReference>
<dbReference type="Proteomes" id="UP000638188">
    <property type="component" value="Unassembled WGS sequence"/>
</dbReference>
<comment type="caution">
    <text evidence="3">The sequence shown here is derived from an EMBL/GenBank/DDBJ whole genome shotgun (WGS) entry which is preliminary data.</text>
</comment>
<reference evidence="4" key="1">
    <citation type="journal article" date="2019" name="Int. J. Syst. Evol. Microbiol.">
        <title>The Global Catalogue of Microorganisms (GCM) 10K type strain sequencing project: providing services to taxonomists for standard genome sequencing and annotation.</title>
        <authorList>
            <consortium name="The Broad Institute Genomics Platform"/>
            <consortium name="The Broad Institute Genome Sequencing Center for Infectious Disease"/>
            <person name="Wu L."/>
            <person name="Ma J."/>
        </authorList>
    </citation>
    <scope>NUCLEOTIDE SEQUENCE [LARGE SCALE GENOMIC DNA]</scope>
    <source>
        <strain evidence="4">CGMCC 1.12482</strain>
    </source>
</reference>
<keyword evidence="4" id="KW-1185">Reference proteome</keyword>
<feature type="domain" description="Beta-lactamase-related" evidence="2">
    <location>
        <begin position="51"/>
        <end position="402"/>
    </location>
</feature>
<keyword evidence="1" id="KW-0732">Signal</keyword>
<gene>
    <name evidence="3" type="ORF">GCM10007418_05250</name>
</gene>
<dbReference type="Gene3D" id="3.40.710.10">
    <property type="entry name" value="DD-peptidase/beta-lactamase superfamily"/>
    <property type="match status" value="1"/>
</dbReference>
<evidence type="ECO:0000313" key="4">
    <source>
        <dbReference type="Proteomes" id="UP000638188"/>
    </source>
</evidence>
<evidence type="ECO:0000313" key="3">
    <source>
        <dbReference type="EMBL" id="GGC88498.1"/>
    </source>
</evidence>
<feature type="signal peptide" evidence="1">
    <location>
        <begin position="1"/>
        <end position="30"/>
    </location>
</feature>
<name>A0ABQ1P0Q7_9GAMM</name>
<keyword evidence="3" id="KW-0378">Hydrolase</keyword>
<organism evidence="3 4">
    <name type="scientific">Halopseudomonas salina</name>
    <dbReference type="NCBI Taxonomy" id="1323744"/>
    <lineage>
        <taxon>Bacteria</taxon>
        <taxon>Pseudomonadati</taxon>
        <taxon>Pseudomonadota</taxon>
        <taxon>Gammaproteobacteria</taxon>
        <taxon>Pseudomonadales</taxon>
        <taxon>Pseudomonadaceae</taxon>
        <taxon>Halopseudomonas</taxon>
    </lineage>
</organism>
<evidence type="ECO:0000256" key="1">
    <source>
        <dbReference type="SAM" id="SignalP"/>
    </source>
</evidence>
<dbReference type="PANTHER" id="PTHR43283">
    <property type="entry name" value="BETA-LACTAMASE-RELATED"/>
    <property type="match status" value="1"/>
</dbReference>
<dbReference type="SUPFAM" id="SSF56601">
    <property type="entry name" value="beta-lactamase/transpeptidase-like"/>
    <property type="match status" value="1"/>
</dbReference>
<dbReference type="EMBL" id="BMFF01000001">
    <property type="protein sequence ID" value="GGC88498.1"/>
    <property type="molecule type" value="Genomic_DNA"/>
</dbReference>
<protein>
    <submittedName>
        <fullName evidence="3">Serine hydrolase</fullName>
    </submittedName>
</protein>
<dbReference type="PANTHER" id="PTHR43283:SF3">
    <property type="entry name" value="BETA-LACTAMASE FAMILY PROTEIN (AFU_ORTHOLOGUE AFUA_5G07500)"/>
    <property type="match status" value="1"/>
</dbReference>
<evidence type="ECO:0000259" key="2">
    <source>
        <dbReference type="Pfam" id="PF00144"/>
    </source>
</evidence>
<dbReference type="InterPro" id="IPR050789">
    <property type="entry name" value="Diverse_Enzym_Activities"/>
</dbReference>
<feature type="chain" id="PRO_5045399872" evidence="1">
    <location>
        <begin position="31"/>
        <end position="420"/>
    </location>
</feature>